<feature type="domain" description="Bacteriophage CI repressor N-terminal" evidence="1">
    <location>
        <begin position="73"/>
        <end position="122"/>
    </location>
</feature>
<proteinExistence type="predicted"/>
<dbReference type="Gene3D" id="1.10.260.40">
    <property type="entry name" value="lambda repressor-like DNA-binding domains"/>
    <property type="match status" value="1"/>
</dbReference>
<dbReference type="GO" id="GO:0003677">
    <property type="term" value="F:DNA binding"/>
    <property type="evidence" value="ECO:0007669"/>
    <property type="project" value="InterPro"/>
</dbReference>
<evidence type="ECO:0000313" key="2">
    <source>
        <dbReference type="EMBL" id="SEJ01015.1"/>
    </source>
</evidence>
<dbReference type="InterPro" id="IPR001387">
    <property type="entry name" value="Cro/C1-type_HTH"/>
</dbReference>
<dbReference type="Proteomes" id="UP000199420">
    <property type="component" value="Unassembled WGS sequence"/>
</dbReference>
<name>A0A1H6VLH5_9GAMM</name>
<dbReference type="InterPro" id="IPR010744">
    <property type="entry name" value="Phage_CI_N"/>
</dbReference>
<dbReference type="GO" id="GO:0045892">
    <property type="term" value="P:negative regulation of DNA-templated transcription"/>
    <property type="evidence" value="ECO:0007669"/>
    <property type="project" value="InterPro"/>
</dbReference>
<dbReference type="Pfam" id="PF07022">
    <property type="entry name" value="Phage_CI_repr"/>
    <property type="match status" value="1"/>
</dbReference>
<accession>A0A1H6VLH5</accession>
<dbReference type="EMBL" id="FNYC01000004">
    <property type="protein sequence ID" value="SEJ01015.1"/>
    <property type="molecule type" value="Genomic_DNA"/>
</dbReference>
<dbReference type="STRING" id="529704.SAMN02927913_3044"/>
<evidence type="ECO:0000313" key="3">
    <source>
        <dbReference type="Proteomes" id="UP000199420"/>
    </source>
</evidence>
<gene>
    <name evidence="2" type="ORF">SAMN04487997_2186</name>
</gene>
<dbReference type="InterPro" id="IPR010982">
    <property type="entry name" value="Lambda_DNA-bd_dom_sf"/>
</dbReference>
<dbReference type="AlphaFoldDB" id="A0A1H6VLH5"/>
<evidence type="ECO:0000259" key="1">
    <source>
        <dbReference type="Pfam" id="PF07022"/>
    </source>
</evidence>
<protein>
    <submittedName>
        <fullName evidence="2">Bacteriophage CI repressor helix-turn-helix domain-containing protein</fullName>
    </submittedName>
</protein>
<reference evidence="2 3" key="1">
    <citation type="submission" date="2016-10" db="EMBL/GenBank/DDBJ databases">
        <authorList>
            <person name="de Groot N.N."/>
        </authorList>
    </citation>
    <scope>NUCLEOTIDE SEQUENCE [LARGE SCALE GENOMIC DNA]</scope>
    <source>
        <strain evidence="2 3">DSM 26515</strain>
    </source>
</reference>
<keyword evidence="3" id="KW-1185">Reference proteome</keyword>
<sequence length="213" mass="22692">MPVSAPLPDGITAVATKERPDTPADRPQPSVALANGGDLSWLACDATRASLPTSPQDFPGRVRCLIERAGGVSQLASRCGVCERTVRNWRDGRSDIPRERCLVLARALGISPLWLLCGEGEMTGSTGESAIPTVDATKAPRAVDAWRLAAALQVLQSYIVLAGGSLDLTQRAEAVAELYSMLAHAGPDSVRRLVAFHTTLGGHLRSNRFRLIT</sequence>
<organism evidence="2 3">
    <name type="scientific">Frateuria terrea</name>
    <dbReference type="NCBI Taxonomy" id="529704"/>
    <lineage>
        <taxon>Bacteria</taxon>
        <taxon>Pseudomonadati</taxon>
        <taxon>Pseudomonadota</taxon>
        <taxon>Gammaproteobacteria</taxon>
        <taxon>Lysobacterales</taxon>
        <taxon>Rhodanobacteraceae</taxon>
        <taxon>Frateuria</taxon>
    </lineage>
</organism>
<dbReference type="SUPFAM" id="SSF47413">
    <property type="entry name" value="lambda repressor-like DNA-binding domains"/>
    <property type="match status" value="1"/>
</dbReference>
<dbReference type="OrthoDB" id="5959816at2"/>
<dbReference type="CDD" id="cd00093">
    <property type="entry name" value="HTH_XRE"/>
    <property type="match status" value="1"/>
</dbReference>